<dbReference type="Gene3D" id="3.30.565.10">
    <property type="entry name" value="Histidine kinase-like ATPase, C-terminal domain"/>
    <property type="match status" value="1"/>
</dbReference>
<evidence type="ECO:0000313" key="11">
    <source>
        <dbReference type="EMBL" id="GHH98080.1"/>
    </source>
</evidence>
<keyword evidence="6 11" id="KW-0418">Kinase</keyword>
<dbReference type="Pfam" id="PF00672">
    <property type="entry name" value="HAMP"/>
    <property type="match status" value="1"/>
</dbReference>
<name>A0ABQ3N6D3_9BACI</name>
<dbReference type="Gene3D" id="3.30.450.20">
    <property type="entry name" value="PAS domain"/>
    <property type="match status" value="2"/>
</dbReference>
<dbReference type="InterPro" id="IPR036890">
    <property type="entry name" value="HATPase_C_sf"/>
</dbReference>
<dbReference type="Gene3D" id="1.10.287.950">
    <property type="entry name" value="Methyl-accepting chemotaxis protein"/>
    <property type="match status" value="1"/>
</dbReference>
<dbReference type="InterPro" id="IPR003594">
    <property type="entry name" value="HATPase_dom"/>
</dbReference>
<feature type="transmembrane region" description="Helical" evidence="9">
    <location>
        <begin position="12"/>
        <end position="37"/>
    </location>
</feature>
<dbReference type="SUPFAM" id="SSF55874">
    <property type="entry name" value="ATPase domain of HSP90 chaperone/DNA topoisomerase II/histidine kinase"/>
    <property type="match status" value="1"/>
</dbReference>
<dbReference type="GO" id="GO:0016301">
    <property type="term" value="F:kinase activity"/>
    <property type="evidence" value="ECO:0007669"/>
    <property type="project" value="UniProtKB-KW"/>
</dbReference>
<dbReference type="CDD" id="cd18773">
    <property type="entry name" value="PDC1_HK_sensor"/>
    <property type="match status" value="1"/>
</dbReference>
<protein>
    <submittedName>
        <fullName evidence="11">Histidine kinase</fullName>
    </submittedName>
</protein>
<accession>A0ABQ3N6D3</accession>
<comment type="caution">
    <text evidence="11">The sequence shown here is derived from an EMBL/GenBank/DDBJ whole genome shotgun (WGS) entry which is preliminary data.</text>
</comment>
<dbReference type="SMART" id="SM00304">
    <property type="entry name" value="HAMP"/>
    <property type="match status" value="1"/>
</dbReference>
<reference evidence="11 12" key="1">
    <citation type="journal article" date="2022" name="Int. J. Syst. Evol. Microbiol.">
        <title>Neobacillus kokaensis sp. nov., isolated from soil.</title>
        <authorList>
            <person name="Yuki K."/>
            <person name="Matsubara H."/>
            <person name="Yamaguchi S."/>
        </authorList>
    </citation>
    <scope>NUCLEOTIDE SEQUENCE [LARGE SCALE GENOMIC DNA]</scope>
    <source>
        <strain evidence="11 12">LOB 377</strain>
    </source>
</reference>
<keyword evidence="5 9" id="KW-0812">Transmembrane</keyword>
<dbReference type="EMBL" id="BNDS01000005">
    <property type="protein sequence ID" value="GHH98080.1"/>
    <property type="molecule type" value="Genomic_DNA"/>
</dbReference>
<evidence type="ECO:0000313" key="12">
    <source>
        <dbReference type="Proteomes" id="UP000637074"/>
    </source>
</evidence>
<evidence type="ECO:0000256" key="5">
    <source>
        <dbReference type="ARBA" id="ARBA00022692"/>
    </source>
</evidence>
<dbReference type="SUPFAM" id="SSF103190">
    <property type="entry name" value="Sensory domain-like"/>
    <property type="match status" value="1"/>
</dbReference>
<proteinExistence type="predicted"/>
<dbReference type="Pfam" id="PF06580">
    <property type="entry name" value="His_kinase"/>
    <property type="match status" value="1"/>
</dbReference>
<evidence type="ECO:0000256" key="7">
    <source>
        <dbReference type="ARBA" id="ARBA00022989"/>
    </source>
</evidence>
<evidence type="ECO:0000256" key="9">
    <source>
        <dbReference type="SAM" id="Phobius"/>
    </source>
</evidence>
<dbReference type="PROSITE" id="PS50885">
    <property type="entry name" value="HAMP"/>
    <property type="match status" value="1"/>
</dbReference>
<dbReference type="Pfam" id="PF02518">
    <property type="entry name" value="HATPase_c"/>
    <property type="match status" value="1"/>
</dbReference>
<dbReference type="RefSeq" id="WP_191271568.1">
    <property type="nucleotide sequence ID" value="NZ_BNDS01000005.1"/>
</dbReference>
<dbReference type="SUPFAM" id="SSF158472">
    <property type="entry name" value="HAMP domain-like"/>
    <property type="match status" value="1"/>
</dbReference>
<dbReference type="CDD" id="cd06225">
    <property type="entry name" value="HAMP"/>
    <property type="match status" value="1"/>
</dbReference>
<keyword evidence="4" id="KW-0808">Transferase</keyword>
<evidence type="ECO:0000256" key="2">
    <source>
        <dbReference type="ARBA" id="ARBA00022475"/>
    </source>
</evidence>
<evidence type="ECO:0000259" key="10">
    <source>
        <dbReference type="PROSITE" id="PS50885"/>
    </source>
</evidence>
<dbReference type="InterPro" id="IPR003660">
    <property type="entry name" value="HAMP_dom"/>
</dbReference>
<evidence type="ECO:0000256" key="8">
    <source>
        <dbReference type="ARBA" id="ARBA00023136"/>
    </source>
</evidence>
<evidence type="ECO:0000256" key="3">
    <source>
        <dbReference type="ARBA" id="ARBA00022553"/>
    </source>
</evidence>
<dbReference type="InterPro" id="IPR051552">
    <property type="entry name" value="HptR"/>
</dbReference>
<feature type="domain" description="HAMP" evidence="10">
    <location>
        <begin position="313"/>
        <end position="365"/>
    </location>
</feature>
<dbReference type="PANTHER" id="PTHR42713">
    <property type="entry name" value="HISTIDINE KINASE-RELATED"/>
    <property type="match status" value="1"/>
</dbReference>
<feature type="transmembrane region" description="Helical" evidence="9">
    <location>
        <begin position="292"/>
        <end position="312"/>
    </location>
</feature>
<evidence type="ECO:0000256" key="6">
    <source>
        <dbReference type="ARBA" id="ARBA00022777"/>
    </source>
</evidence>
<keyword evidence="7 9" id="KW-1133">Transmembrane helix</keyword>
<gene>
    <name evidence="11" type="ORF">AM1BK_16230</name>
</gene>
<keyword evidence="3" id="KW-0597">Phosphoprotein</keyword>
<comment type="subcellular location">
    <subcellularLocation>
        <location evidence="1">Cell membrane</location>
        <topology evidence="1">Multi-pass membrane protein</topology>
    </subcellularLocation>
</comment>
<keyword evidence="12" id="KW-1185">Reference proteome</keyword>
<dbReference type="InterPro" id="IPR033479">
    <property type="entry name" value="dCache_1"/>
</dbReference>
<evidence type="ECO:0000256" key="4">
    <source>
        <dbReference type="ARBA" id="ARBA00022679"/>
    </source>
</evidence>
<organism evidence="11 12">
    <name type="scientific">Neobacillus kokaensis</name>
    <dbReference type="NCBI Taxonomy" id="2759023"/>
    <lineage>
        <taxon>Bacteria</taxon>
        <taxon>Bacillati</taxon>
        <taxon>Bacillota</taxon>
        <taxon>Bacilli</taxon>
        <taxon>Bacillales</taxon>
        <taxon>Bacillaceae</taxon>
        <taxon>Neobacillus</taxon>
    </lineage>
</organism>
<keyword evidence="8 9" id="KW-0472">Membrane</keyword>
<dbReference type="InterPro" id="IPR010559">
    <property type="entry name" value="Sig_transdc_His_kin_internal"/>
</dbReference>
<dbReference type="Pfam" id="PF02743">
    <property type="entry name" value="dCache_1"/>
    <property type="match status" value="1"/>
</dbReference>
<evidence type="ECO:0000256" key="1">
    <source>
        <dbReference type="ARBA" id="ARBA00004651"/>
    </source>
</evidence>
<sequence>MKMLQSKLLKKLRVQIALHYLIASAVTLFLMGFILYYSNSSVVRNESISTTKTAINKSGMYLELYIDRLKAVSSLLAENPQLIDYFSDTRRDLSARKDILTSIHTTMATDPFIKSVIIVSKDGRILSNERRLNMSMSRNMMKEQWYVAAIHSGNMPVLTSARMQKFSMDKKNWVISISREIKDKKGKNIGVLLIDIEYKVIEDYLSDLDLGNTGFSFIINDQSQVVYHKNPSYFVDRSKQRILQNIVANKKAYDAKENTLTHIYHLKNADWKLVGVSSQDSLQAIKKQLLEIFLLVGFVLLIIAASSVAVFAGRITAPFQKLEKAMEEIENGLLEVPIDENGCYEAQSLAKHFNVMINKIKKLMQEITEKERHLRSSEISALHSQINPHFLYNTLDTIVWMAEFNNSDKVIEITKALAQFFRLSLRGGNELTTVENELNHVRQYLFIQKERYGDKLEYTIDCHESLLKYQIPKIILQPIVENALYHGIRGLNRQGFINISAEEKGDDILFIVQDNGEGFDLKRVGVKAADKVVKLGGVGINNVDQRVKLYYGDDYGITIDSKIDKGTTVIIKVAKKIKHLSGIN</sequence>
<keyword evidence="2" id="KW-1003">Cell membrane</keyword>
<dbReference type="Proteomes" id="UP000637074">
    <property type="component" value="Unassembled WGS sequence"/>
</dbReference>
<dbReference type="PANTHER" id="PTHR42713:SF2">
    <property type="entry name" value="TWO-COMPONENT SENSOR KINASE YESM"/>
    <property type="match status" value="1"/>
</dbReference>
<dbReference type="InterPro" id="IPR029151">
    <property type="entry name" value="Sensor-like_sf"/>
</dbReference>